<dbReference type="Proteomes" id="UP000516105">
    <property type="component" value="Chromosome"/>
</dbReference>
<evidence type="ECO:0000313" key="2">
    <source>
        <dbReference type="Proteomes" id="UP000516105"/>
    </source>
</evidence>
<name>A0ABX6TB84_9SPHN</name>
<dbReference type="EMBL" id="CP060782">
    <property type="protein sequence ID" value="QNP47065.1"/>
    <property type="molecule type" value="Genomic_DNA"/>
</dbReference>
<proteinExistence type="predicted"/>
<keyword evidence="2" id="KW-1185">Reference proteome</keyword>
<dbReference type="RefSeq" id="WP_187710017.1">
    <property type="nucleotide sequence ID" value="NZ_CP060782.1"/>
</dbReference>
<gene>
    <name evidence="1" type="ORF">H9L14_02760</name>
</gene>
<reference evidence="1 2" key="1">
    <citation type="submission" date="2020-08" db="EMBL/GenBank/DDBJ databases">
        <title>Genome sequence of Sphingomonas sediminicola KACC 15039T.</title>
        <authorList>
            <person name="Hyun D.-W."/>
            <person name="Bae J.-W."/>
        </authorList>
    </citation>
    <scope>NUCLEOTIDE SEQUENCE [LARGE SCALE GENOMIC DNA]</scope>
    <source>
        <strain evidence="1 2">KACC 15039</strain>
    </source>
</reference>
<organism evidence="1 2">
    <name type="scientific">Sphingomonas sediminicola</name>
    <dbReference type="NCBI Taxonomy" id="386874"/>
    <lineage>
        <taxon>Bacteria</taxon>
        <taxon>Pseudomonadati</taxon>
        <taxon>Pseudomonadota</taxon>
        <taxon>Alphaproteobacteria</taxon>
        <taxon>Sphingomonadales</taxon>
        <taxon>Sphingomonadaceae</taxon>
        <taxon>Sphingomonas</taxon>
    </lineage>
</organism>
<evidence type="ECO:0000313" key="1">
    <source>
        <dbReference type="EMBL" id="QNP47065.1"/>
    </source>
</evidence>
<sequence length="129" mass="14422">MTGRIPKSRVQWRADFRKTNGTSAMNERWKEGLPEATHAHSVEPLLHPLPTSCGYFGAETRLIASGGTQSLPIRFCCMKLIGADESRAQAKHCRELAMSTKDAEIELLFLQTAEDLERQADRLENSHLG</sequence>
<protein>
    <recommendedName>
        <fullName evidence="3">DUF892 family protein</fullName>
    </recommendedName>
</protein>
<accession>A0ABX6TB84</accession>
<evidence type="ECO:0008006" key="3">
    <source>
        <dbReference type="Google" id="ProtNLM"/>
    </source>
</evidence>